<keyword evidence="3" id="KW-0285">Flavoprotein</keyword>
<dbReference type="PRINTS" id="PR00368">
    <property type="entry name" value="FADPNR"/>
</dbReference>
<evidence type="ECO:0000256" key="2">
    <source>
        <dbReference type="ARBA" id="ARBA00009130"/>
    </source>
</evidence>
<gene>
    <name evidence="9" type="ORF">ENP47_09260</name>
</gene>
<evidence type="ECO:0000259" key="7">
    <source>
        <dbReference type="Pfam" id="PF02852"/>
    </source>
</evidence>
<dbReference type="Gene3D" id="3.50.50.60">
    <property type="entry name" value="FAD/NAD(P)-binding domain"/>
    <property type="match status" value="2"/>
</dbReference>
<evidence type="ECO:0000256" key="6">
    <source>
        <dbReference type="ARBA" id="ARBA00023284"/>
    </source>
</evidence>
<dbReference type="PANTHER" id="PTHR43429">
    <property type="entry name" value="PYRIDINE NUCLEOTIDE-DISULFIDE OXIDOREDUCTASE DOMAIN-CONTAINING"/>
    <property type="match status" value="1"/>
</dbReference>
<evidence type="ECO:0000259" key="8">
    <source>
        <dbReference type="Pfam" id="PF07992"/>
    </source>
</evidence>
<dbReference type="GO" id="GO:0016491">
    <property type="term" value="F:oxidoreductase activity"/>
    <property type="evidence" value="ECO:0007669"/>
    <property type="project" value="UniProtKB-KW"/>
</dbReference>
<evidence type="ECO:0000256" key="4">
    <source>
        <dbReference type="ARBA" id="ARBA00022827"/>
    </source>
</evidence>
<dbReference type="AlphaFoldDB" id="A0A7C1XJE2"/>
<keyword evidence="5" id="KW-0560">Oxidoreductase</keyword>
<dbReference type="InterPro" id="IPR036188">
    <property type="entry name" value="FAD/NAD-bd_sf"/>
</dbReference>
<dbReference type="PANTHER" id="PTHR43429:SF1">
    <property type="entry name" value="NAD(P)H SULFUR OXIDOREDUCTASE (COA-DEPENDENT)"/>
    <property type="match status" value="1"/>
</dbReference>
<feature type="domain" description="Pyridine nucleotide-disulphide oxidoreductase dimerisation" evidence="7">
    <location>
        <begin position="335"/>
        <end position="437"/>
    </location>
</feature>
<evidence type="ECO:0000313" key="9">
    <source>
        <dbReference type="EMBL" id="HEF65769.1"/>
    </source>
</evidence>
<organism evidence="9">
    <name type="scientific">Thermomicrobium roseum</name>
    <dbReference type="NCBI Taxonomy" id="500"/>
    <lineage>
        <taxon>Bacteria</taxon>
        <taxon>Pseudomonadati</taxon>
        <taxon>Thermomicrobiota</taxon>
        <taxon>Thermomicrobia</taxon>
        <taxon>Thermomicrobiales</taxon>
        <taxon>Thermomicrobiaceae</taxon>
        <taxon>Thermomicrobium</taxon>
    </lineage>
</organism>
<dbReference type="InterPro" id="IPR016156">
    <property type="entry name" value="FAD/NAD-linked_Rdtase_dimer_sf"/>
</dbReference>
<dbReference type="Pfam" id="PF07992">
    <property type="entry name" value="Pyr_redox_2"/>
    <property type="match status" value="1"/>
</dbReference>
<dbReference type="InterPro" id="IPR004099">
    <property type="entry name" value="Pyr_nucl-diS_OxRdtase_dimer"/>
</dbReference>
<reference evidence="9" key="1">
    <citation type="journal article" date="2020" name="mSystems">
        <title>Genome- and Community-Level Interaction Insights into Carbon Utilization and Element Cycling Functions of Hydrothermarchaeota in Hydrothermal Sediment.</title>
        <authorList>
            <person name="Zhou Z."/>
            <person name="Liu Y."/>
            <person name="Xu W."/>
            <person name="Pan J."/>
            <person name="Luo Z.H."/>
            <person name="Li M."/>
        </authorList>
    </citation>
    <scope>NUCLEOTIDE SEQUENCE [LARGE SCALE GENOMIC DNA]</scope>
    <source>
        <strain evidence="9">SpSt-222</strain>
    </source>
</reference>
<dbReference type="PRINTS" id="PR00411">
    <property type="entry name" value="PNDRDTASEI"/>
</dbReference>
<keyword evidence="4" id="KW-0274">FAD</keyword>
<accession>A0A7C1XJE2</accession>
<comment type="similarity">
    <text evidence="2">Belongs to the class-III pyridine nucleotide-disulfide oxidoreductase family.</text>
</comment>
<dbReference type="SUPFAM" id="SSF55424">
    <property type="entry name" value="FAD/NAD-linked reductases, dimerisation (C-terminal) domain"/>
    <property type="match status" value="1"/>
</dbReference>
<dbReference type="SUPFAM" id="SSF51905">
    <property type="entry name" value="FAD/NAD(P)-binding domain"/>
    <property type="match status" value="1"/>
</dbReference>
<evidence type="ECO:0000256" key="3">
    <source>
        <dbReference type="ARBA" id="ARBA00022630"/>
    </source>
</evidence>
<protein>
    <submittedName>
        <fullName evidence="9">Flavoprotein oxidoreductase</fullName>
    </submittedName>
</protein>
<comment type="cofactor">
    <cofactor evidence="1">
        <name>FAD</name>
        <dbReference type="ChEBI" id="CHEBI:57692"/>
    </cofactor>
</comment>
<dbReference type="EMBL" id="DSJL01000011">
    <property type="protein sequence ID" value="HEF65769.1"/>
    <property type="molecule type" value="Genomic_DNA"/>
</dbReference>
<dbReference type="InterPro" id="IPR023753">
    <property type="entry name" value="FAD/NAD-binding_dom"/>
</dbReference>
<evidence type="ECO:0000256" key="5">
    <source>
        <dbReference type="ARBA" id="ARBA00023002"/>
    </source>
</evidence>
<sequence>MSTHRERVVIIGGDAAGMSAASQLRRLRPEVEVIAFERGTYTSYALCGLPYLVAGFVAEPNRLVARTPEAHRRNGIDVRLHSEVIGIDLAQQQVIVVDHEAKREYRESFDRLVIATGARPRSLSVPGRDAEGIFTIHSLDEALALANWLESQRPRSAVIVGGGYVGLEMAEAFITRGLQTTLLEAAPHVMALLDSDMAELVERELQQGGIRLVLGAPVEGFETRQGRVTGVITPVGTFEAEVVVLGIGVEPNSELARDAGIVLGDRNAIHVDERCRTSAPGVWAAGDCADAYHRLLGRSIYFPLGTTANKQGRVCGLDLAGREARFPGIVGTAITRFRETEIARTGLTEREARSAGFQVVTAQVRSTTRSGYFPGATWMTVKMVAEEPTGRLLGAQIVGGSGAGKRIDTVATALTAGMTLDEFIYLDLAYAPPFSPVWDPVVVAARKLAREV</sequence>
<evidence type="ECO:0000256" key="1">
    <source>
        <dbReference type="ARBA" id="ARBA00001974"/>
    </source>
</evidence>
<keyword evidence="6" id="KW-0676">Redox-active center</keyword>
<proteinExistence type="inferred from homology"/>
<comment type="caution">
    <text evidence="9">The sequence shown here is derived from an EMBL/GenBank/DDBJ whole genome shotgun (WGS) entry which is preliminary data.</text>
</comment>
<dbReference type="InterPro" id="IPR050260">
    <property type="entry name" value="FAD-bd_OxRdtase"/>
</dbReference>
<name>A0A7C1XJE2_THERO</name>
<feature type="domain" description="FAD/NAD(P)-binding" evidence="8">
    <location>
        <begin position="7"/>
        <end position="293"/>
    </location>
</feature>
<dbReference type="Pfam" id="PF02852">
    <property type="entry name" value="Pyr_redox_dim"/>
    <property type="match status" value="1"/>
</dbReference>